<dbReference type="RefSeq" id="WP_099335103.1">
    <property type="nucleotide sequence ID" value="NZ_CP042812.1"/>
</dbReference>
<evidence type="ECO:0000256" key="5">
    <source>
        <dbReference type="PROSITE-ProRule" id="PRU00169"/>
    </source>
</evidence>
<dbReference type="PANTHER" id="PTHR44591:SF25">
    <property type="entry name" value="CHEMOTAXIS TWO-COMPONENT RESPONSE REGULATOR"/>
    <property type="match status" value="1"/>
</dbReference>
<reference evidence="7 8" key="1">
    <citation type="submission" date="2017-09" db="EMBL/GenBank/DDBJ databases">
        <authorList>
            <person name="Perez-Cataluna A."/>
            <person name="Figueras M.J."/>
            <person name="Salas-Masso N."/>
        </authorList>
    </citation>
    <scope>NUCLEOTIDE SEQUENCE [LARGE SCALE GENOMIC DNA]</scope>
    <source>
        <strain evidence="7 8">F138-33</strain>
    </source>
</reference>
<comment type="caution">
    <text evidence="7">The sequence shown here is derived from an EMBL/GenBank/DDBJ whole genome shotgun (WGS) entry which is preliminary data.</text>
</comment>
<feature type="domain" description="Response regulatory" evidence="6">
    <location>
        <begin position="3"/>
        <end position="125"/>
    </location>
</feature>
<evidence type="ECO:0000259" key="6">
    <source>
        <dbReference type="PROSITE" id="PS50110"/>
    </source>
</evidence>
<comment type="cofactor">
    <cofactor evidence="1">
        <name>Mg(2+)</name>
        <dbReference type="ChEBI" id="CHEBI:18420"/>
    </cofactor>
</comment>
<organism evidence="7 8">
    <name type="scientific">Malaciobacter canalis</name>
    <dbReference type="NCBI Taxonomy" id="1912871"/>
    <lineage>
        <taxon>Bacteria</taxon>
        <taxon>Pseudomonadati</taxon>
        <taxon>Campylobacterota</taxon>
        <taxon>Epsilonproteobacteria</taxon>
        <taxon>Campylobacterales</taxon>
        <taxon>Arcobacteraceae</taxon>
        <taxon>Malaciobacter</taxon>
    </lineage>
</organism>
<evidence type="ECO:0000256" key="2">
    <source>
        <dbReference type="ARBA" id="ARBA00022500"/>
    </source>
</evidence>
<dbReference type="Gene3D" id="3.40.50.2300">
    <property type="match status" value="1"/>
</dbReference>
<dbReference type="SMART" id="SM00448">
    <property type="entry name" value="REC"/>
    <property type="match status" value="1"/>
</dbReference>
<dbReference type="EMBL" id="NWVW01000016">
    <property type="protein sequence ID" value="PHO08960.1"/>
    <property type="molecule type" value="Genomic_DNA"/>
</dbReference>
<gene>
    <name evidence="7" type="ORF">CPG37_11580</name>
</gene>
<protein>
    <recommendedName>
        <fullName evidence="6">Response regulatory domain-containing protein</fullName>
    </recommendedName>
</protein>
<proteinExistence type="predicted"/>
<name>A0ABX4LM71_9BACT</name>
<dbReference type="InterPro" id="IPR001789">
    <property type="entry name" value="Sig_transdc_resp-reg_receiver"/>
</dbReference>
<dbReference type="PROSITE" id="PS50110">
    <property type="entry name" value="RESPONSE_REGULATORY"/>
    <property type="match status" value="1"/>
</dbReference>
<evidence type="ECO:0000256" key="3">
    <source>
        <dbReference type="ARBA" id="ARBA00022553"/>
    </source>
</evidence>
<evidence type="ECO:0000256" key="4">
    <source>
        <dbReference type="ARBA" id="ARBA00022779"/>
    </source>
</evidence>
<keyword evidence="3 5" id="KW-0597">Phosphoprotein</keyword>
<dbReference type="InterPro" id="IPR011006">
    <property type="entry name" value="CheY-like_superfamily"/>
</dbReference>
<accession>A0ABX4LM71</accession>
<keyword evidence="4" id="KW-0283">Flagellar rotation</keyword>
<keyword evidence="8" id="KW-1185">Reference proteome</keyword>
<dbReference type="Pfam" id="PF00072">
    <property type="entry name" value="Response_reg"/>
    <property type="match status" value="1"/>
</dbReference>
<keyword evidence="2" id="KW-0145">Chemotaxis</keyword>
<evidence type="ECO:0000256" key="1">
    <source>
        <dbReference type="ARBA" id="ARBA00001946"/>
    </source>
</evidence>
<evidence type="ECO:0000313" key="7">
    <source>
        <dbReference type="EMBL" id="PHO08960.1"/>
    </source>
</evidence>
<dbReference type="PANTHER" id="PTHR44591">
    <property type="entry name" value="STRESS RESPONSE REGULATOR PROTEIN 1"/>
    <property type="match status" value="1"/>
</dbReference>
<evidence type="ECO:0000313" key="8">
    <source>
        <dbReference type="Proteomes" id="UP000221384"/>
    </source>
</evidence>
<dbReference type="InterPro" id="IPR050595">
    <property type="entry name" value="Bact_response_regulator"/>
</dbReference>
<dbReference type="SUPFAM" id="SSF52172">
    <property type="entry name" value="CheY-like"/>
    <property type="match status" value="1"/>
</dbReference>
<feature type="modified residue" description="4-aspartylphosphate" evidence="5">
    <location>
        <position position="58"/>
    </location>
</feature>
<sequence length="128" mass="14655">MKRVVFVDDSKTVLASVELALKNLVNEGVIEIICFINPKEFLHEIKNNNLDFDLLFTDVNMPQMNGLELSKEVKKIENTKRKPILVLTTENSDEMKKVGKEIGVTGWVVKPFSEQKIIMAVKRVLKIR</sequence>
<dbReference type="Proteomes" id="UP000221384">
    <property type="component" value="Unassembled WGS sequence"/>
</dbReference>